<sequence length="32" mass="3256">MVLAPIKMTADTITLGKAVAPAATDDPNRGCL</sequence>
<evidence type="ECO:0000313" key="1">
    <source>
        <dbReference type="EMBL" id="MPN26713.1"/>
    </source>
</evidence>
<proteinExistence type="predicted"/>
<reference evidence="1" key="1">
    <citation type="submission" date="2019-08" db="EMBL/GenBank/DDBJ databases">
        <authorList>
            <person name="Kucharzyk K."/>
            <person name="Murdoch R.W."/>
            <person name="Higgins S."/>
            <person name="Loffler F."/>
        </authorList>
    </citation>
    <scope>NUCLEOTIDE SEQUENCE</scope>
</reference>
<dbReference type="AlphaFoldDB" id="A0A645GSW8"/>
<protein>
    <submittedName>
        <fullName evidence="1">Uncharacterized protein</fullName>
    </submittedName>
</protein>
<name>A0A645GSW8_9ZZZZ</name>
<gene>
    <name evidence="1" type="ORF">SDC9_174138</name>
</gene>
<accession>A0A645GSW8</accession>
<organism evidence="1">
    <name type="scientific">bioreactor metagenome</name>
    <dbReference type="NCBI Taxonomy" id="1076179"/>
    <lineage>
        <taxon>unclassified sequences</taxon>
        <taxon>metagenomes</taxon>
        <taxon>ecological metagenomes</taxon>
    </lineage>
</organism>
<comment type="caution">
    <text evidence="1">The sequence shown here is derived from an EMBL/GenBank/DDBJ whole genome shotgun (WGS) entry which is preliminary data.</text>
</comment>
<dbReference type="EMBL" id="VSSQ01076324">
    <property type="protein sequence ID" value="MPN26713.1"/>
    <property type="molecule type" value="Genomic_DNA"/>
</dbReference>